<sequence>MSWVTTFFIVICGPGSTCIYKYTGIAKFQRWMDGHRGVLIKKTTSLQRLCKSYRHFSNKRFEGTFKKIAAPHSGPGVYPAWCAG</sequence>
<comment type="caution">
    <text evidence="1">The sequence shown here is derived from an EMBL/GenBank/DDBJ whole genome shotgun (WGS) entry which is preliminary data.</text>
</comment>
<reference evidence="1" key="1">
    <citation type="submission" date="2020-11" db="EMBL/GenBank/DDBJ databases">
        <authorList>
            <consortium name="DOE Joint Genome Institute"/>
            <person name="Ahrendt S."/>
            <person name="Riley R."/>
            <person name="Andreopoulos W."/>
            <person name="LaButti K."/>
            <person name="Pangilinan J."/>
            <person name="Ruiz-duenas F.J."/>
            <person name="Barrasa J.M."/>
            <person name="Sanchez-Garcia M."/>
            <person name="Camarero S."/>
            <person name="Miyauchi S."/>
            <person name="Serrano A."/>
            <person name="Linde D."/>
            <person name="Babiker R."/>
            <person name="Drula E."/>
            <person name="Ayuso-Fernandez I."/>
            <person name="Pacheco R."/>
            <person name="Padilla G."/>
            <person name="Ferreira P."/>
            <person name="Barriuso J."/>
            <person name="Kellner H."/>
            <person name="Castanera R."/>
            <person name="Alfaro M."/>
            <person name="Ramirez L."/>
            <person name="Pisabarro A.G."/>
            <person name="Kuo A."/>
            <person name="Tritt A."/>
            <person name="Lipzen A."/>
            <person name="He G."/>
            <person name="Yan M."/>
            <person name="Ng V."/>
            <person name="Cullen D."/>
            <person name="Martin F."/>
            <person name="Rosso M.-N."/>
            <person name="Henrissat B."/>
            <person name="Hibbett D."/>
            <person name="Martinez A.T."/>
            <person name="Grigoriev I.V."/>
        </authorList>
    </citation>
    <scope>NUCLEOTIDE SEQUENCE</scope>
    <source>
        <strain evidence="1">AH 44721</strain>
    </source>
</reference>
<organism evidence="1 2">
    <name type="scientific">Gymnopilus junonius</name>
    <name type="common">Spectacular rustgill mushroom</name>
    <name type="synonym">Gymnopilus spectabilis subsp. junonius</name>
    <dbReference type="NCBI Taxonomy" id="109634"/>
    <lineage>
        <taxon>Eukaryota</taxon>
        <taxon>Fungi</taxon>
        <taxon>Dikarya</taxon>
        <taxon>Basidiomycota</taxon>
        <taxon>Agaricomycotina</taxon>
        <taxon>Agaricomycetes</taxon>
        <taxon>Agaricomycetidae</taxon>
        <taxon>Agaricales</taxon>
        <taxon>Agaricineae</taxon>
        <taxon>Hymenogastraceae</taxon>
        <taxon>Gymnopilus</taxon>
    </lineage>
</organism>
<protein>
    <submittedName>
        <fullName evidence="1">Uncharacterized protein</fullName>
    </submittedName>
</protein>
<proteinExistence type="predicted"/>
<evidence type="ECO:0000313" key="2">
    <source>
        <dbReference type="Proteomes" id="UP000724874"/>
    </source>
</evidence>
<dbReference type="AlphaFoldDB" id="A0A9P5NYE0"/>
<evidence type="ECO:0000313" key="1">
    <source>
        <dbReference type="EMBL" id="KAF8909658.1"/>
    </source>
</evidence>
<name>A0A9P5NYE0_GYMJU</name>
<dbReference type="Proteomes" id="UP000724874">
    <property type="component" value="Unassembled WGS sequence"/>
</dbReference>
<keyword evidence="2" id="KW-1185">Reference proteome</keyword>
<accession>A0A9P5NYE0</accession>
<dbReference type="EMBL" id="JADNYJ010000008">
    <property type="protein sequence ID" value="KAF8909658.1"/>
    <property type="molecule type" value="Genomic_DNA"/>
</dbReference>
<gene>
    <name evidence="1" type="ORF">CPB84DRAFT_1433187</name>
</gene>